<keyword evidence="2" id="KW-0808">Transferase</keyword>
<protein>
    <submittedName>
        <fullName evidence="2">Glycosyltransferase</fullName>
    </submittedName>
</protein>
<reference evidence="2 3" key="1">
    <citation type="submission" date="2020-01" db="EMBL/GenBank/DDBJ databases">
        <authorList>
            <person name="Chen J."/>
            <person name="Zhu S."/>
            <person name="Yang J."/>
        </authorList>
    </citation>
    <scope>NUCLEOTIDE SEQUENCE [LARGE SCALE GENOMIC DNA]</scope>
    <source>
        <strain evidence="2 3">345S023</strain>
    </source>
</reference>
<dbReference type="RefSeq" id="WP_163083443.1">
    <property type="nucleotide sequence ID" value="NZ_JAAAWN010000001.1"/>
</dbReference>
<dbReference type="Pfam" id="PF00535">
    <property type="entry name" value="Glycos_transf_2"/>
    <property type="match status" value="1"/>
</dbReference>
<dbReference type="SUPFAM" id="SSF53448">
    <property type="entry name" value="Nucleotide-diphospho-sugar transferases"/>
    <property type="match status" value="1"/>
</dbReference>
<dbReference type="EMBL" id="JAAAWN010000001">
    <property type="protein sequence ID" value="NDV89856.1"/>
    <property type="molecule type" value="Genomic_DNA"/>
</dbReference>
<dbReference type="PANTHER" id="PTHR22916">
    <property type="entry name" value="GLYCOSYLTRANSFERASE"/>
    <property type="match status" value="1"/>
</dbReference>
<dbReference type="Proteomes" id="UP000470213">
    <property type="component" value="Unassembled WGS sequence"/>
</dbReference>
<sequence length="391" mass="44402">MALFRGPDKSQYTPLISVIVPSYRHEKFLAERLNTISWQTYENIEIILLDDASPDNSGDILTRFASTCENVSALRINKSNSGLPIHQWVKGVSLARGEYVWIAESDDESSPEFLSELLNLLMKNPSAGMAYCDSEVIDENSHFVARYDYTSTQYADSGLWASDFCMHGRDFVANFMVFRNLIPNVSAVLFRASVLKDNLCESSLKYCADWALYNKILLSHDIAFSPAPMNKFRKHIQTTRWHDKKSYVTELREKLVLLKSLKCAFTSNASAQSNIDSSLRFIFSNRHKFKRVEYLCSQIAELNKASIKQLYIFGANDIAERAIETSLTMNIKPIVIDTFKAGQMCKGIEVTPLNVNDFSDSSVVVICSLSYQDTMQMILEERGFEGRVLRV</sequence>
<keyword evidence="3" id="KW-1185">Reference proteome</keyword>
<evidence type="ECO:0000313" key="3">
    <source>
        <dbReference type="Proteomes" id="UP000470213"/>
    </source>
</evidence>
<dbReference type="PANTHER" id="PTHR22916:SF3">
    <property type="entry name" value="UDP-GLCNAC:BETAGAL BETA-1,3-N-ACETYLGLUCOSAMINYLTRANSFERASE-LIKE PROTEIN 1"/>
    <property type="match status" value="1"/>
</dbReference>
<dbReference type="InterPro" id="IPR029044">
    <property type="entry name" value="Nucleotide-diphossugar_trans"/>
</dbReference>
<evidence type="ECO:0000313" key="2">
    <source>
        <dbReference type="EMBL" id="NDV89856.1"/>
    </source>
</evidence>
<dbReference type="CDD" id="cd00761">
    <property type="entry name" value="Glyco_tranf_GTA_type"/>
    <property type="match status" value="1"/>
</dbReference>
<accession>A0A7X5LIA4</accession>
<dbReference type="GO" id="GO:0016758">
    <property type="term" value="F:hexosyltransferase activity"/>
    <property type="evidence" value="ECO:0007669"/>
    <property type="project" value="UniProtKB-ARBA"/>
</dbReference>
<gene>
    <name evidence="2" type="ORF">GTH32_01430</name>
</gene>
<dbReference type="AlphaFoldDB" id="A0A7X5LIA4"/>
<dbReference type="Gene3D" id="3.90.550.10">
    <property type="entry name" value="Spore Coat Polysaccharide Biosynthesis Protein SpsA, Chain A"/>
    <property type="match status" value="1"/>
</dbReference>
<organism evidence="2 3">
    <name type="scientific">Alteromonas profundi</name>
    <dbReference type="NCBI Taxonomy" id="2696062"/>
    <lineage>
        <taxon>Bacteria</taxon>
        <taxon>Pseudomonadati</taxon>
        <taxon>Pseudomonadota</taxon>
        <taxon>Gammaproteobacteria</taxon>
        <taxon>Alteromonadales</taxon>
        <taxon>Alteromonadaceae</taxon>
        <taxon>Alteromonas/Salinimonas group</taxon>
        <taxon>Alteromonas</taxon>
    </lineage>
</organism>
<evidence type="ECO:0000259" key="1">
    <source>
        <dbReference type="Pfam" id="PF00535"/>
    </source>
</evidence>
<feature type="domain" description="Glycosyltransferase 2-like" evidence="1">
    <location>
        <begin position="17"/>
        <end position="130"/>
    </location>
</feature>
<name>A0A7X5LIA4_9ALTE</name>
<dbReference type="InterPro" id="IPR001173">
    <property type="entry name" value="Glyco_trans_2-like"/>
</dbReference>
<comment type="caution">
    <text evidence="2">The sequence shown here is derived from an EMBL/GenBank/DDBJ whole genome shotgun (WGS) entry which is preliminary data.</text>
</comment>
<proteinExistence type="predicted"/>